<dbReference type="InterPro" id="IPR000847">
    <property type="entry name" value="LysR_HTH_N"/>
</dbReference>
<gene>
    <name evidence="6" type="ORF">BIT28_14680</name>
</gene>
<dbReference type="CDD" id="cd05466">
    <property type="entry name" value="PBP2_LTTR_substrate"/>
    <property type="match status" value="1"/>
</dbReference>
<dbReference type="PROSITE" id="PS50931">
    <property type="entry name" value="HTH_LYSR"/>
    <property type="match status" value="1"/>
</dbReference>
<dbReference type="RefSeq" id="WP_075762881.1">
    <property type="nucleotide sequence ID" value="NZ_MJIL01000052.1"/>
</dbReference>
<evidence type="ECO:0000313" key="7">
    <source>
        <dbReference type="Proteomes" id="UP000186905"/>
    </source>
</evidence>
<evidence type="ECO:0000256" key="4">
    <source>
        <dbReference type="ARBA" id="ARBA00023163"/>
    </source>
</evidence>
<dbReference type="Gene3D" id="3.40.190.290">
    <property type="match status" value="1"/>
</dbReference>
<dbReference type="Pfam" id="PF03466">
    <property type="entry name" value="LysR_substrate"/>
    <property type="match status" value="1"/>
</dbReference>
<dbReference type="OrthoDB" id="196624at2"/>
<keyword evidence="7" id="KW-1185">Reference proteome</keyword>
<reference evidence="6 7" key="1">
    <citation type="submission" date="2016-09" db="EMBL/GenBank/DDBJ databases">
        <title>Photobacterium proteolyticum sp. nov. a protease producing bacterium isolated from ocean sediments of Laizhou Bay.</title>
        <authorList>
            <person name="Li Y."/>
        </authorList>
    </citation>
    <scope>NUCLEOTIDE SEQUENCE [LARGE SCALE GENOMIC DNA]</scope>
    <source>
        <strain evidence="6 7">13-12</strain>
    </source>
</reference>
<feature type="domain" description="HTH lysR-type" evidence="5">
    <location>
        <begin position="3"/>
        <end position="60"/>
    </location>
</feature>
<keyword evidence="2" id="KW-0805">Transcription regulation</keyword>
<dbReference type="FunFam" id="1.10.10.10:FF:000001">
    <property type="entry name" value="LysR family transcriptional regulator"/>
    <property type="match status" value="1"/>
</dbReference>
<evidence type="ECO:0000259" key="5">
    <source>
        <dbReference type="PROSITE" id="PS50931"/>
    </source>
</evidence>
<protein>
    <submittedName>
        <fullName evidence="6">LysR family transcriptional regulator</fullName>
    </submittedName>
</protein>
<dbReference type="STRING" id="1903952.BIT28_14680"/>
<evidence type="ECO:0000313" key="6">
    <source>
        <dbReference type="EMBL" id="OLQ79077.1"/>
    </source>
</evidence>
<name>A0A1Q9GV84_9GAMM</name>
<dbReference type="PRINTS" id="PR00039">
    <property type="entry name" value="HTHLYSR"/>
</dbReference>
<dbReference type="Pfam" id="PF00126">
    <property type="entry name" value="HTH_1"/>
    <property type="match status" value="1"/>
</dbReference>
<dbReference type="Proteomes" id="UP000186905">
    <property type="component" value="Unassembled WGS sequence"/>
</dbReference>
<dbReference type="InterPro" id="IPR036388">
    <property type="entry name" value="WH-like_DNA-bd_sf"/>
</dbReference>
<proteinExistence type="inferred from homology"/>
<evidence type="ECO:0000256" key="3">
    <source>
        <dbReference type="ARBA" id="ARBA00023125"/>
    </source>
</evidence>
<evidence type="ECO:0000256" key="1">
    <source>
        <dbReference type="ARBA" id="ARBA00009437"/>
    </source>
</evidence>
<dbReference type="GO" id="GO:0003700">
    <property type="term" value="F:DNA-binding transcription factor activity"/>
    <property type="evidence" value="ECO:0007669"/>
    <property type="project" value="InterPro"/>
</dbReference>
<dbReference type="GO" id="GO:0000976">
    <property type="term" value="F:transcription cis-regulatory region binding"/>
    <property type="evidence" value="ECO:0007669"/>
    <property type="project" value="TreeGrafter"/>
</dbReference>
<keyword evidence="4" id="KW-0804">Transcription</keyword>
<dbReference type="AlphaFoldDB" id="A0A1Q9GV84"/>
<organism evidence="6 7">
    <name type="scientific">Photobacterium proteolyticum</name>
    <dbReference type="NCBI Taxonomy" id="1903952"/>
    <lineage>
        <taxon>Bacteria</taxon>
        <taxon>Pseudomonadati</taxon>
        <taxon>Pseudomonadota</taxon>
        <taxon>Gammaproteobacteria</taxon>
        <taxon>Vibrionales</taxon>
        <taxon>Vibrionaceae</taxon>
        <taxon>Photobacterium</taxon>
    </lineage>
</organism>
<dbReference type="SUPFAM" id="SSF46785">
    <property type="entry name" value="Winged helix' DNA-binding domain"/>
    <property type="match status" value="1"/>
</dbReference>
<dbReference type="PANTHER" id="PTHR30126:SF91">
    <property type="entry name" value="LYSR FAMILY TRANSCRIPTIONAL REGULATOR"/>
    <property type="match status" value="1"/>
</dbReference>
<keyword evidence="3" id="KW-0238">DNA-binding</keyword>
<dbReference type="PANTHER" id="PTHR30126">
    <property type="entry name" value="HTH-TYPE TRANSCRIPTIONAL REGULATOR"/>
    <property type="match status" value="1"/>
</dbReference>
<dbReference type="Gene3D" id="1.10.10.10">
    <property type="entry name" value="Winged helix-like DNA-binding domain superfamily/Winged helix DNA-binding domain"/>
    <property type="match status" value="1"/>
</dbReference>
<dbReference type="InterPro" id="IPR036390">
    <property type="entry name" value="WH_DNA-bd_sf"/>
</dbReference>
<evidence type="ECO:0000256" key="2">
    <source>
        <dbReference type="ARBA" id="ARBA00023015"/>
    </source>
</evidence>
<sequence length="294" mass="33223">MNWTLDQLEAFVMAVNHGSFSAAARKIGKAQSRVSTAITNLEADLGFELFDRSARLPVLTPEGKEMYIEAQAVLAQCQRMQSRAMTVSTGEEISLTVAMDEAVPILSFENFFLQIAAKYPLLKLTIINGSQDDIARWVSEKRADIGILFHIKSLPDNLEFMPISQFYQSLIVSSEHPLATVSAPRVSELNRYRQLVIRERMGEASAKPISSNHWYVDSYYYITALVTRGVGWALVPEHLAKEEWYVDELVELSTEHIADSLLVEMGVVKRRDKGSGKIMTWMYDELSSMFKENT</sequence>
<dbReference type="InterPro" id="IPR005119">
    <property type="entry name" value="LysR_subst-bd"/>
</dbReference>
<comment type="similarity">
    <text evidence="1">Belongs to the LysR transcriptional regulatory family.</text>
</comment>
<accession>A0A1Q9GV84</accession>
<dbReference type="SUPFAM" id="SSF53850">
    <property type="entry name" value="Periplasmic binding protein-like II"/>
    <property type="match status" value="1"/>
</dbReference>
<dbReference type="EMBL" id="MJIL01000052">
    <property type="protein sequence ID" value="OLQ79077.1"/>
    <property type="molecule type" value="Genomic_DNA"/>
</dbReference>
<comment type="caution">
    <text evidence="6">The sequence shown here is derived from an EMBL/GenBank/DDBJ whole genome shotgun (WGS) entry which is preliminary data.</text>
</comment>